<keyword evidence="1" id="KW-0812">Transmembrane</keyword>
<keyword evidence="3" id="KW-1185">Reference proteome</keyword>
<keyword evidence="1" id="KW-0472">Membrane</keyword>
<feature type="transmembrane region" description="Helical" evidence="1">
    <location>
        <begin position="12"/>
        <end position="32"/>
    </location>
</feature>
<evidence type="ECO:0000313" key="3">
    <source>
        <dbReference type="Proteomes" id="UP000567885"/>
    </source>
</evidence>
<reference evidence="2 3" key="1">
    <citation type="submission" date="2020-05" db="EMBL/GenBank/DDBJ databases">
        <title>Identification and distribution of gene clusters putatively required for synthesis of sphingolipid metabolism inhibitors in phylogenetically diverse species of the filamentous fungus Fusarium.</title>
        <authorList>
            <person name="Kim H.-S."/>
            <person name="Busman M."/>
            <person name="Brown D.W."/>
            <person name="Divon H."/>
            <person name="Uhlig S."/>
            <person name="Proctor R.H."/>
        </authorList>
    </citation>
    <scope>NUCLEOTIDE SEQUENCE [LARGE SCALE GENOMIC DNA]</scope>
    <source>
        <strain evidence="2 3">NRRL 20693</strain>
    </source>
</reference>
<dbReference type="Proteomes" id="UP000567885">
    <property type="component" value="Unassembled WGS sequence"/>
</dbReference>
<evidence type="ECO:0000256" key="1">
    <source>
        <dbReference type="SAM" id="Phobius"/>
    </source>
</evidence>
<organism evidence="2 3">
    <name type="scientific">Fusarium heterosporum</name>
    <dbReference type="NCBI Taxonomy" id="42747"/>
    <lineage>
        <taxon>Eukaryota</taxon>
        <taxon>Fungi</taxon>
        <taxon>Dikarya</taxon>
        <taxon>Ascomycota</taxon>
        <taxon>Pezizomycotina</taxon>
        <taxon>Sordariomycetes</taxon>
        <taxon>Hypocreomycetidae</taxon>
        <taxon>Hypocreales</taxon>
        <taxon>Nectriaceae</taxon>
        <taxon>Fusarium</taxon>
        <taxon>Fusarium heterosporum species complex</taxon>
    </lineage>
</organism>
<evidence type="ECO:0000313" key="2">
    <source>
        <dbReference type="EMBL" id="KAF5666511.1"/>
    </source>
</evidence>
<sequence length="248" mass="28308">MVHTTKTPIALILLEMAISTTALILFSLAYPVSFRSRLWENGGEEGWNSNPNQRIYFYANHREPPEVPLIWSQRLSTSNLAIAILGFVVFFARTATSYLRYLPRYVNIIYDMILLGLWAVSIAGQTSGDLSDPEHPSPYPWYLTRECSVAWDKTRGYCNTAQAGFALSILAIALYSARLVREAILIAYERGQRHRLEWPVQDGADSMERIYMDEEQNLVFKPTTYKDMQDLALSPVLAFFPSDTGNHW</sequence>
<gene>
    <name evidence="2" type="ORF">FHETE_6186</name>
</gene>
<dbReference type="AlphaFoldDB" id="A0A8H5WNM7"/>
<name>A0A8H5WNM7_FUSHE</name>
<dbReference type="EMBL" id="JAAGWQ010000108">
    <property type="protein sequence ID" value="KAF5666511.1"/>
    <property type="molecule type" value="Genomic_DNA"/>
</dbReference>
<feature type="transmembrane region" description="Helical" evidence="1">
    <location>
        <begin position="75"/>
        <end position="93"/>
    </location>
</feature>
<feature type="transmembrane region" description="Helical" evidence="1">
    <location>
        <begin position="161"/>
        <end position="180"/>
    </location>
</feature>
<feature type="transmembrane region" description="Helical" evidence="1">
    <location>
        <begin position="105"/>
        <end position="124"/>
    </location>
</feature>
<comment type="caution">
    <text evidence="2">The sequence shown here is derived from an EMBL/GenBank/DDBJ whole genome shotgun (WGS) entry which is preliminary data.</text>
</comment>
<protein>
    <submittedName>
        <fullName evidence="2">Uncharacterized protein</fullName>
    </submittedName>
</protein>
<proteinExistence type="predicted"/>
<accession>A0A8H5WNM7</accession>
<dbReference type="OrthoDB" id="5352400at2759"/>
<keyword evidence="1" id="KW-1133">Transmembrane helix</keyword>